<evidence type="ECO:0000256" key="5">
    <source>
        <dbReference type="ARBA" id="ARBA00022741"/>
    </source>
</evidence>
<sequence length="485" mass="56530">MKLNNIKLNNDYFEFDEKFYQKINPTPLNNPHLISYNKLMFDEIALDYDEANSKDFLKFINGEKLLIGSEPYASAYAGHQFGYFVPQLGDGRAINLGKVGTWHLQTKGSGLTRYSRQGDGRAVLRSSIREYIISEAMHALNIPTTRVLALIGSTHPVHRYYGVVETGSIVLRMSPSWIRIGTFEYFARSKGAKENVKQLADYVIKNSYAHLINDENKYEKMYYEMVDKTAILMAKWQAYGFMHGVMNTDNFSMAGLSIDYGPFAFMDYFNINQICNHTDSEGRYSYLNQPYVAKWNLEVLANSLKIICELDKLNEYLKTYFHIQEKEYLTLMTQRLGLDIHKSSDSYATLVISLLKVLQTSKTDYNQFFYELSKCKNSEEIRKVIDISIYRQALDKWLEDYIELREFENEDFEKVQERMKKVNPKYVIKNYMLQEAIDKAEEGDFTLVNELLNIAQNPYDEHKEYERYSKATPLEFSNIKLSCSS</sequence>
<dbReference type="AlphaFoldDB" id="D5V2U4"/>
<dbReference type="OrthoDB" id="9776281at2"/>
<comment type="cofactor">
    <cofactor evidence="8">
        <name>Mg(2+)</name>
        <dbReference type="ChEBI" id="CHEBI:18420"/>
    </cofactor>
    <cofactor evidence="8">
        <name>Mn(2+)</name>
        <dbReference type="ChEBI" id="CHEBI:29035"/>
    </cofactor>
</comment>
<comment type="catalytic activity">
    <reaction evidence="8">
        <text>L-seryl-[protein] + UTP = O-(5'-uridylyl)-L-seryl-[protein] + diphosphate</text>
        <dbReference type="Rhea" id="RHEA:64604"/>
        <dbReference type="Rhea" id="RHEA-COMP:9863"/>
        <dbReference type="Rhea" id="RHEA-COMP:16635"/>
        <dbReference type="ChEBI" id="CHEBI:29999"/>
        <dbReference type="ChEBI" id="CHEBI:33019"/>
        <dbReference type="ChEBI" id="CHEBI:46398"/>
        <dbReference type="ChEBI" id="CHEBI:156051"/>
    </reaction>
</comment>
<dbReference type="EC" id="2.7.7.108" evidence="8"/>
<evidence type="ECO:0000256" key="3">
    <source>
        <dbReference type="ARBA" id="ARBA00022695"/>
    </source>
</evidence>
<name>D5V2U4_ARCNC</name>
<feature type="binding site" evidence="8">
    <location>
        <position position="120"/>
    </location>
    <ligand>
        <name>ATP</name>
        <dbReference type="ChEBI" id="CHEBI:30616"/>
    </ligand>
</feature>
<comment type="catalytic activity">
    <reaction evidence="8">
        <text>L-histidyl-[protein] + UTP = N(tele)-(5'-uridylyl)-L-histidyl-[protein] + diphosphate</text>
        <dbReference type="Rhea" id="RHEA:83891"/>
        <dbReference type="Rhea" id="RHEA-COMP:9745"/>
        <dbReference type="Rhea" id="RHEA-COMP:20239"/>
        <dbReference type="ChEBI" id="CHEBI:29979"/>
        <dbReference type="ChEBI" id="CHEBI:33019"/>
        <dbReference type="ChEBI" id="CHEBI:46398"/>
        <dbReference type="ChEBI" id="CHEBI:233474"/>
    </reaction>
</comment>
<comment type="catalytic activity">
    <reaction evidence="8">
        <text>L-threonyl-[protein] + ATP = 3-O-(5'-adenylyl)-L-threonyl-[protein] + diphosphate</text>
        <dbReference type="Rhea" id="RHEA:54292"/>
        <dbReference type="Rhea" id="RHEA-COMP:11060"/>
        <dbReference type="Rhea" id="RHEA-COMP:13847"/>
        <dbReference type="ChEBI" id="CHEBI:30013"/>
        <dbReference type="ChEBI" id="CHEBI:30616"/>
        <dbReference type="ChEBI" id="CHEBI:33019"/>
        <dbReference type="ChEBI" id="CHEBI:138113"/>
        <dbReference type="EC" id="2.7.7.108"/>
    </reaction>
</comment>
<evidence type="ECO:0000256" key="1">
    <source>
        <dbReference type="ARBA" id="ARBA00009747"/>
    </source>
</evidence>
<dbReference type="NCBIfam" id="NF000658">
    <property type="entry name" value="PRK00029.1"/>
    <property type="match status" value="1"/>
</dbReference>
<reference evidence="9 10" key="1">
    <citation type="journal article" date="2010" name="Stand. Genomic Sci.">
        <title>Complete genome sequence of Arcobacter nitrofigilis type strain (CI).</title>
        <authorList>
            <person name="Pati A."/>
            <person name="Gronow S."/>
            <person name="Lapidus A."/>
            <person name="Copeland A."/>
            <person name="Glavina Del Rio T."/>
            <person name="Nolan M."/>
            <person name="Lucas S."/>
            <person name="Tice H."/>
            <person name="Cheng J.F."/>
            <person name="Han C."/>
            <person name="Chertkov O."/>
            <person name="Bruce D."/>
            <person name="Tapia R."/>
            <person name="Goodwin L."/>
            <person name="Pitluck S."/>
            <person name="Liolios K."/>
            <person name="Ivanova N."/>
            <person name="Mavromatis K."/>
            <person name="Chen A."/>
            <person name="Palaniappan K."/>
            <person name="Land M."/>
            <person name="Hauser L."/>
            <person name="Chang Y.J."/>
            <person name="Jeffries C.D."/>
            <person name="Detter J.C."/>
            <person name="Rohde M."/>
            <person name="Goker M."/>
            <person name="Bristow J."/>
            <person name="Eisen J.A."/>
            <person name="Markowitz V."/>
            <person name="Hugenholtz P."/>
            <person name="Klenk H.P."/>
            <person name="Kyrpides N.C."/>
        </authorList>
    </citation>
    <scope>NUCLEOTIDE SEQUENCE [LARGE SCALE GENOMIC DNA]</scope>
    <source>
        <strain evidence="10">ATCC 33309 / DSM 7299 / CCUG 15893 / LMG 7604 / NCTC 12251 / CI</strain>
    </source>
</reference>
<evidence type="ECO:0000256" key="8">
    <source>
        <dbReference type="HAMAP-Rule" id="MF_00692"/>
    </source>
</evidence>
<keyword evidence="2 8" id="KW-0808">Transferase</keyword>
<comment type="catalytic activity">
    <reaction evidence="8">
        <text>L-tyrosyl-[protein] + ATP = O-(5'-adenylyl)-L-tyrosyl-[protein] + diphosphate</text>
        <dbReference type="Rhea" id="RHEA:54288"/>
        <dbReference type="Rhea" id="RHEA-COMP:10136"/>
        <dbReference type="Rhea" id="RHEA-COMP:13846"/>
        <dbReference type="ChEBI" id="CHEBI:30616"/>
        <dbReference type="ChEBI" id="CHEBI:33019"/>
        <dbReference type="ChEBI" id="CHEBI:46858"/>
        <dbReference type="ChEBI" id="CHEBI:83624"/>
        <dbReference type="EC" id="2.7.7.108"/>
    </reaction>
</comment>
<dbReference type="PANTHER" id="PTHR32057:SF14">
    <property type="entry name" value="PROTEIN ADENYLYLTRANSFERASE SELO, MITOCHONDRIAL"/>
    <property type="match status" value="1"/>
</dbReference>
<comment type="similarity">
    <text evidence="1 8">Belongs to the SELO family.</text>
</comment>
<feature type="binding site" evidence="8">
    <location>
        <position position="172"/>
    </location>
    <ligand>
        <name>ATP</name>
        <dbReference type="ChEBI" id="CHEBI:30616"/>
    </ligand>
</feature>
<feature type="binding site" evidence="8">
    <location>
        <position position="259"/>
    </location>
    <ligand>
        <name>Mg(2+)</name>
        <dbReference type="ChEBI" id="CHEBI:18420"/>
    </ligand>
</feature>
<evidence type="ECO:0000313" key="9">
    <source>
        <dbReference type="EMBL" id="ADG92526.1"/>
    </source>
</evidence>
<dbReference type="Pfam" id="PF02696">
    <property type="entry name" value="SelO"/>
    <property type="match status" value="1"/>
</dbReference>
<evidence type="ECO:0000256" key="7">
    <source>
        <dbReference type="ARBA" id="ARBA00022842"/>
    </source>
</evidence>
<keyword evidence="6 8" id="KW-0067">ATP-binding</keyword>
<evidence type="ECO:0000256" key="2">
    <source>
        <dbReference type="ARBA" id="ARBA00022679"/>
    </source>
</evidence>
<keyword evidence="7 8" id="KW-0460">Magnesium</keyword>
<dbReference type="HAMAP" id="MF_00692">
    <property type="entry name" value="SelO"/>
    <property type="match status" value="1"/>
</dbReference>
<dbReference type="KEGG" id="ant:Arnit_0862"/>
<dbReference type="InterPro" id="IPR003846">
    <property type="entry name" value="SelO"/>
</dbReference>
<dbReference type="PANTHER" id="PTHR32057">
    <property type="entry name" value="PROTEIN ADENYLYLTRANSFERASE SELO, MITOCHONDRIAL"/>
    <property type="match status" value="1"/>
</dbReference>
<dbReference type="HOGENOM" id="CLU_010245_4_1_7"/>
<accession>D5V2U4</accession>
<comment type="function">
    <text evidence="8">Nucleotidyltransferase involved in the post-translational modification of proteins. It can catalyze the addition of adenosine monophosphate (AMP) or uridine monophosphate (UMP) to a protein, resulting in modifications known as AMPylation and UMPylation.</text>
</comment>
<feature type="binding site" evidence="8">
    <location>
        <position position="119"/>
    </location>
    <ligand>
        <name>ATP</name>
        <dbReference type="ChEBI" id="CHEBI:30616"/>
    </ligand>
</feature>
<evidence type="ECO:0000256" key="6">
    <source>
        <dbReference type="ARBA" id="ARBA00022840"/>
    </source>
</evidence>
<feature type="active site" description="Proton acceptor" evidence="8">
    <location>
        <position position="249"/>
    </location>
</feature>
<dbReference type="EC" id="2.7.7.-" evidence="8"/>
<comment type="catalytic activity">
    <reaction evidence="8">
        <text>L-seryl-[protein] + ATP = 3-O-(5'-adenylyl)-L-seryl-[protein] + diphosphate</text>
        <dbReference type="Rhea" id="RHEA:58120"/>
        <dbReference type="Rhea" id="RHEA-COMP:9863"/>
        <dbReference type="Rhea" id="RHEA-COMP:15073"/>
        <dbReference type="ChEBI" id="CHEBI:29999"/>
        <dbReference type="ChEBI" id="CHEBI:30616"/>
        <dbReference type="ChEBI" id="CHEBI:33019"/>
        <dbReference type="ChEBI" id="CHEBI:142516"/>
        <dbReference type="EC" id="2.7.7.108"/>
    </reaction>
</comment>
<evidence type="ECO:0000313" key="10">
    <source>
        <dbReference type="Proteomes" id="UP000000939"/>
    </source>
</evidence>
<dbReference type="eggNOG" id="COG0397">
    <property type="taxonomic scope" value="Bacteria"/>
</dbReference>
<protein>
    <recommendedName>
        <fullName evidence="8">Protein nucleotidyltransferase YdiU</fullName>
        <ecNumber evidence="8">2.7.7.-</ecNumber>
    </recommendedName>
    <alternativeName>
        <fullName evidence="8">Protein adenylyltransferase YdiU</fullName>
        <ecNumber evidence="8">2.7.7.108</ecNumber>
    </alternativeName>
    <alternativeName>
        <fullName evidence="8">Protein uridylyltransferase YdiU</fullName>
        <ecNumber evidence="8">2.7.7.-</ecNumber>
    </alternativeName>
</protein>
<keyword evidence="10" id="KW-1185">Reference proteome</keyword>
<dbReference type="GO" id="GO:0030145">
    <property type="term" value="F:manganese ion binding"/>
    <property type="evidence" value="ECO:0007669"/>
    <property type="project" value="UniProtKB-UniRule"/>
</dbReference>
<dbReference type="GO" id="GO:0005524">
    <property type="term" value="F:ATP binding"/>
    <property type="evidence" value="ECO:0007669"/>
    <property type="project" value="UniProtKB-UniRule"/>
</dbReference>
<dbReference type="GO" id="GO:0000287">
    <property type="term" value="F:magnesium ion binding"/>
    <property type="evidence" value="ECO:0007669"/>
    <property type="project" value="UniProtKB-UniRule"/>
</dbReference>
<feature type="binding site" evidence="8">
    <location>
        <position position="107"/>
    </location>
    <ligand>
        <name>ATP</name>
        <dbReference type="ChEBI" id="CHEBI:30616"/>
    </ligand>
</feature>
<keyword evidence="3 8" id="KW-0548">Nucleotidyltransferase</keyword>
<comment type="catalytic activity">
    <reaction evidence="8">
        <text>L-tyrosyl-[protein] + UTP = O-(5'-uridylyl)-L-tyrosyl-[protein] + diphosphate</text>
        <dbReference type="Rhea" id="RHEA:83887"/>
        <dbReference type="Rhea" id="RHEA-COMP:10136"/>
        <dbReference type="Rhea" id="RHEA-COMP:20238"/>
        <dbReference type="ChEBI" id="CHEBI:33019"/>
        <dbReference type="ChEBI" id="CHEBI:46398"/>
        <dbReference type="ChEBI" id="CHEBI:46858"/>
        <dbReference type="ChEBI" id="CHEBI:90602"/>
    </reaction>
</comment>
<keyword evidence="8" id="KW-0464">Manganese</keyword>
<evidence type="ECO:0000256" key="4">
    <source>
        <dbReference type="ARBA" id="ARBA00022723"/>
    </source>
</evidence>
<dbReference type="RefSeq" id="WP_013134671.1">
    <property type="nucleotide sequence ID" value="NC_014166.1"/>
</dbReference>
<feature type="binding site" evidence="8">
    <location>
        <position position="250"/>
    </location>
    <ligand>
        <name>Mg(2+)</name>
        <dbReference type="ChEBI" id="CHEBI:18420"/>
    </ligand>
</feature>
<dbReference type="STRING" id="572480.Arnit_0862"/>
<proteinExistence type="inferred from homology"/>
<dbReference type="EMBL" id="CP001999">
    <property type="protein sequence ID" value="ADG92526.1"/>
    <property type="molecule type" value="Genomic_DNA"/>
</dbReference>
<feature type="binding site" evidence="8">
    <location>
        <position position="89"/>
    </location>
    <ligand>
        <name>ATP</name>
        <dbReference type="ChEBI" id="CHEBI:30616"/>
    </ligand>
</feature>
<organism evidence="9 10">
    <name type="scientific">Arcobacter nitrofigilis (strain ATCC 33309 / DSM 7299 / CCUG 15893 / LMG 7604 / NCTC 12251 / CI)</name>
    <name type="common">Campylobacter nitrofigilis</name>
    <dbReference type="NCBI Taxonomy" id="572480"/>
    <lineage>
        <taxon>Bacteria</taxon>
        <taxon>Pseudomonadati</taxon>
        <taxon>Campylobacterota</taxon>
        <taxon>Epsilonproteobacteria</taxon>
        <taxon>Campylobacterales</taxon>
        <taxon>Arcobacteraceae</taxon>
        <taxon>Arcobacter</taxon>
    </lineage>
</organism>
<feature type="binding site" evidence="8">
    <location>
        <position position="92"/>
    </location>
    <ligand>
        <name>ATP</name>
        <dbReference type="ChEBI" id="CHEBI:30616"/>
    </ligand>
</feature>
<gene>
    <name evidence="8" type="primary">ydiU</name>
    <name evidence="8" type="synonym">selO</name>
    <name evidence="9" type="ordered locus">Arnit_0862</name>
</gene>
<keyword evidence="5 8" id="KW-0547">Nucleotide-binding</keyword>
<feature type="binding site" evidence="8">
    <location>
        <position position="179"/>
    </location>
    <ligand>
        <name>ATP</name>
        <dbReference type="ChEBI" id="CHEBI:30616"/>
    </ligand>
</feature>
<dbReference type="Proteomes" id="UP000000939">
    <property type="component" value="Chromosome"/>
</dbReference>
<feature type="binding site" evidence="8">
    <location>
        <position position="91"/>
    </location>
    <ligand>
        <name>ATP</name>
        <dbReference type="ChEBI" id="CHEBI:30616"/>
    </ligand>
</feature>
<dbReference type="GO" id="GO:0070733">
    <property type="term" value="F:AMPylase activity"/>
    <property type="evidence" value="ECO:0007669"/>
    <property type="project" value="UniProtKB-EC"/>
</dbReference>
<keyword evidence="4 8" id="KW-0479">Metal-binding</keyword>
<feature type="binding site" evidence="8">
    <location>
        <position position="259"/>
    </location>
    <ligand>
        <name>ATP</name>
        <dbReference type="ChEBI" id="CHEBI:30616"/>
    </ligand>
</feature>